<feature type="domain" description="RNA polymerase sigma factor 70 region 4 type 2" evidence="6">
    <location>
        <begin position="141"/>
        <end position="192"/>
    </location>
</feature>
<reference evidence="8" key="1">
    <citation type="journal article" date="2019" name="Int. J. Syst. Evol. Microbiol.">
        <title>The Global Catalogue of Microorganisms (GCM) 10K type strain sequencing project: providing services to taxonomists for standard genome sequencing and annotation.</title>
        <authorList>
            <consortium name="The Broad Institute Genomics Platform"/>
            <consortium name="The Broad Institute Genome Sequencing Center for Infectious Disease"/>
            <person name="Wu L."/>
            <person name="Ma J."/>
        </authorList>
    </citation>
    <scope>NUCLEOTIDE SEQUENCE [LARGE SCALE GENOMIC DNA]</scope>
    <source>
        <strain evidence="8">CCUG 56042</strain>
    </source>
</reference>
<organism evidence="7 8">
    <name type="scientific">Paraburkholderia denitrificans</name>
    <dbReference type="NCBI Taxonomy" id="694025"/>
    <lineage>
        <taxon>Bacteria</taxon>
        <taxon>Pseudomonadati</taxon>
        <taxon>Pseudomonadota</taxon>
        <taxon>Betaproteobacteria</taxon>
        <taxon>Burkholderiales</taxon>
        <taxon>Burkholderiaceae</taxon>
        <taxon>Paraburkholderia</taxon>
    </lineage>
</organism>
<evidence type="ECO:0000313" key="8">
    <source>
        <dbReference type="Proteomes" id="UP001596103"/>
    </source>
</evidence>
<dbReference type="SUPFAM" id="SSF88659">
    <property type="entry name" value="Sigma3 and sigma4 domains of RNA polymerase sigma factors"/>
    <property type="match status" value="1"/>
</dbReference>
<dbReference type="EMBL" id="JBHSMP010000020">
    <property type="protein sequence ID" value="MFC5430590.1"/>
    <property type="molecule type" value="Genomic_DNA"/>
</dbReference>
<dbReference type="InterPro" id="IPR013325">
    <property type="entry name" value="RNA_pol_sigma_r2"/>
</dbReference>
<dbReference type="InterPro" id="IPR039425">
    <property type="entry name" value="RNA_pol_sigma-70-like"/>
</dbReference>
<comment type="similarity">
    <text evidence="1">Belongs to the sigma-70 factor family. ECF subfamily.</text>
</comment>
<feature type="domain" description="RNA polymerase sigma-70 region 2" evidence="5">
    <location>
        <begin position="33"/>
        <end position="101"/>
    </location>
</feature>
<dbReference type="Gene3D" id="1.10.10.10">
    <property type="entry name" value="Winged helix-like DNA-binding domain superfamily/Winged helix DNA-binding domain"/>
    <property type="match status" value="1"/>
</dbReference>
<dbReference type="PANTHER" id="PTHR43133:SF51">
    <property type="entry name" value="RNA POLYMERASE SIGMA FACTOR"/>
    <property type="match status" value="1"/>
</dbReference>
<name>A0ABW0JCK9_9BURK</name>
<dbReference type="InterPro" id="IPR013324">
    <property type="entry name" value="RNA_pol_sigma_r3/r4-like"/>
</dbReference>
<keyword evidence="4" id="KW-0804">Transcription</keyword>
<evidence type="ECO:0000256" key="4">
    <source>
        <dbReference type="ARBA" id="ARBA00023163"/>
    </source>
</evidence>
<dbReference type="SUPFAM" id="SSF88946">
    <property type="entry name" value="Sigma2 domain of RNA polymerase sigma factors"/>
    <property type="match status" value="1"/>
</dbReference>
<dbReference type="NCBIfam" id="NF008888">
    <property type="entry name" value="PRK11922.1"/>
    <property type="match status" value="1"/>
</dbReference>
<dbReference type="Pfam" id="PF04542">
    <property type="entry name" value="Sigma70_r2"/>
    <property type="match status" value="1"/>
</dbReference>
<proteinExistence type="inferred from homology"/>
<evidence type="ECO:0000256" key="2">
    <source>
        <dbReference type="ARBA" id="ARBA00023015"/>
    </source>
</evidence>
<evidence type="ECO:0000256" key="1">
    <source>
        <dbReference type="ARBA" id="ARBA00010641"/>
    </source>
</evidence>
<sequence>MTEPAAWLDVPHDDDLSIARRVAAGDQTAFVRLMRRYNQRLYRLARATLRDDVEAEDALQDAYLNAWRSIAGFRGDAALSTWLSRLVINACLARMRRHARRQNVVPIVSMDTLENEEIDAVPSFESDAPDRAVARAQMRALIERKLDAMPEAFRIVFVLRSVEEMSVEEVAHCLDIPGATVRSRYFRAKALLREALAQEIDLVERDLFEFGGAHCDRVVASVLSRISATDGV</sequence>
<dbReference type="InterPro" id="IPR036388">
    <property type="entry name" value="WH-like_DNA-bd_sf"/>
</dbReference>
<keyword evidence="8" id="KW-1185">Reference proteome</keyword>
<dbReference type="NCBIfam" id="TIGR02937">
    <property type="entry name" value="sigma70-ECF"/>
    <property type="match status" value="1"/>
</dbReference>
<dbReference type="InterPro" id="IPR013249">
    <property type="entry name" value="RNA_pol_sigma70_r4_t2"/>
</dbReference>
<dbReference type="CDD" id="cd06171">
    <property type="entry name" value="Sigma70_r4"/>
    <property type="match status" value="1"/>
</dbReference>
<keyword evidence="2" id="KW-0805">Transcription regulation</keyword>
<dbReference type="PANTHER" id="PTHR43133">
    <property type="entry name" value="RNA POLYMERASE ECF-TYPE SIGMA FACTO"/>
    <property type="match status" value="1"/>
</dbReference>
<dbReference type="Gene3D" id="1.10.1740.10">
    <property type="match status" value="1"/>
</dbReference>
<dbReference type="InterPro" id="IPR007627">
    <property type="entry name" value="RNA_pol_sigma70_r2"/>
</dbReference>
<accession>A0ABW0JCK9</accession>
<protein>
    <submittedName>
        <fullName evidence="7">RNA polymerase sigma factor</fullName>
    </submittedName>
</protein>
<dbReference type="InterPro" id="IPR014284">
    <property type="entry name" value="RNA_pol_sigma-70_dom"/>
</dbReference>
<dbReference type="Proteomes" id="UP001596103">
    <property type="component" value="Unassembled WGS sequence"/>
</dbReference>
<comment type="caution">
    <text evidence="7">The sequence shown here is derived from an EMBL/GenBank/DDBJ whole genome shotgun (WGS) entry which is preliminary data.</text>
</comment>
<dbReference type="Pfam" id="PF08281">
    <property type="entry name" value="Sigma70_r4_2"/>
    <property type="match status" value="1"/>
</dbReference>
<evidence type="ECO:0000259" key="5">
    <source>
        <dbReference type="Pfam" id="PF04542"/>
    </source>
</evidence>
<evidence type="ECO:0000256" key="3">
    <source>
        <dbReference type="ARBA" id="ARBA00023082"/>
    </source>
</evidence>
<gene>
    <name evidence="7" type="ORF">ACFPTO_17555</name>
</gene>
<evidence type="ECO:0000259" key="6">
    <source>
        <dbReference type="Pfam" id="PF08281"/>
    </source>
</evidence>
<evidence type="ECO:0000313" key="7">
    <source>
        <dbReference type="EMBL" id="MFC5430590.1"/>
    </source>
</evidence>
<dbReference type="RefSeq" id="WP_377713158.1">
    <property type="nucleotide sequence ID" value="NZ_JBHSMP010000020.1"/>
</dbReference>
<keyword evidence="3" id="KW-0731">Sigma factor</keyword>